<gene>
    <name evidence="1" type="ORF">SNEC2469_LOCUS11926</name>
</gene>
<evidence type="ECO:0000313" key="1">
    <source>
        <dbReference type="EMBL" id="CAE7434447.1"/>
    </source>
</evidence>
<name>A0A812RCF1_9DINO</name>
<sequence length="235" mass="26329">QMVVYALYGMPTRCLRFECQSEKNGYDVICSCLGTMWHADAMKALAGSNRMPLLQMGQLELCLLRADEFLQEAEPNFARYYAVLKTELRLLLLRIVLVGCCVNCSKLEIQSTMFALSRAGKRTGIQRADAEELLSLAVAHFTSLFALHVALASVLDLTAGIKKARRLQEEKQEKQTATMVAEIRWLLRFVYGCVAICVVTQCHCVAKLIAAFVCEDSVWDFPMHCVDLHSTAPKL</sequence>
<reference evidence="1" key="1">
    <citation type="submission" date="2021-02" db="EMBL/GenBank/DDBJ databases">
        <authorList>
            <person name="Dougan E. K."/>
            <person name="Rhodes N."/>
            <person name="Thang M."/>
            <person name="Chan C."/>
        </authorList>
    </citation>
    <scope>NUCLEOTIDE SEQUENCE</scope>
</reference>
<accession>A0A812RCF1</accession>
<protein>
    <submittedName>
        <fullName evidence="1">Uncharacterized protein</fullName>
    </submittedName>
</protein>
<feature type="non-terminal residue" evidence="1">
    <location>
        <position position="235"/>
    </location>
</feature>
<dbReference type="OrthoDB" id="423889at2759"/>
<dbReference type="AlphaFoldDB" id="A0A812RCF1"/>
<proteinExistence type="predicted"/>
<organism evidence="1 2">
    <name type="scientific">Symbiodinium necroappetens</name>
    <dbReference type="NCBI Taxonomy" id="1628268"/>
    <lineage>
        <taxon>Eukaryota</taxon>
        <taxon>Sar</taxon>
        <taxon>Alveolata</taxon>
        <taxon>Dinophyceae</taxon>
        <taxon>Suessiales</taxon>
        <taxon>Symbiodiniaceae</taxon>
        <taxon>Symbiodinium</taxon>
    </lineage>
</organism>
<evidence type="ECO:0000313" key="2">
    <source>
        <dbReference type="Proteomes" id="UP000601435"/>
    </source>
</evidence>
<dbReference type="Proteomes" id="UP000601435">
    <property type="component" value="Unassembled WGS sequence"/>
</dbReference>
<dbReference type="EMBL" id="CAJNJA010018916">
    <property type="protein sequence ID" value="CAE7434447.1"/>
    <property type="molecule type" value="Genomic_DNA"/>
</dbReference>
<comment type="caution">
    <text evidence="1">The sequence shown here is derived from an EMBL/GenBank/DDBJ whole genome shotgun (WGS) entry which is preliminary data.</text>
</comment>
<keyword evidence="2" id="KW-1185">Reference proteome</keyword>